<dbReference type="NCBIfam" id="TIGR00259">
    <property type="entry name" value="thylakoid_BtpA"/>
    <property type="match status" value="1"/>
</dbReference>
<dbReference type="Pfam" id="PF03437">
    <property type="entry name" value="BtpA"/>
    <property type="match status" value="1"/>
</dbReference>
<protein>
    <recommendedName>
        <fullName evidence="4">Photosystem I assembly BtpA</fullName>
    </recommendedName>
</protein>
<dbReference type="AlphaFoldDB" id="A0A0G0BVS7"/>
<proteinExistence type="inferred from homology"/>
<accession>A0A0G0BVS7</accession>
<dbReference type="Proteomes" id="UP000034127">
    <property type="component" value="Unassembled WGS sequence"/>
</dbReference>
<evidence type="ECO:0008006" key="4">
    <source>
        <dbReference type="Google" id="ProtNLM"/>
    </source>
</evidence>
<evidence type="ECO:0000256" key="1">
    <source>
        <dbReference type="ARBA" id="ARBA00006007"/>
    </source>
</evidence>
<dbReference type="PANTHER" id="PTHR21381:SF3">
    <property type="entry name" value="SGC REGION PROTEIN SGCQ-RELATED"/>
    <property type="match status" value="1"/>
</dbReference>
<comment type="similarity">
    <text evidence="1">Belongs to the BtpA family.</text>
</comment>
<dbReference type="InterPro" id="IPR005137">
    <property type="entry name" value="BtpA"/>
</dbReference>
<organism evidence="2 3">
    <name type="scientific">Candidatus Roizmanbacteria bacterium GW2011_GWC2_35_12</name>
    <dbReference type="NCBI Taxonomy" id="1618485"/>
    <lineage>
        <taxon>Bacteria</taxon>
        <taxon>Candidatus Roizmaniibacteriota</taxon>
    </lineage>
</organism>
<name>A0A0G0BVS7_9BACT</name>
<gene>
    <name evidence="2" type="ORF">UR63_C0008G0023</name>
</gene>
<dbReference type="SUPFAM" id="SSF51366">
    <property type="entry name" value="Ribulose-phoshate binding barrel"/>
    <property type="match status" value="1"/>
</dbReference>
<dbReference type="PANTHER" id="PTHR21381">
    <property type="entry name" value="ZGC:162297"/>
    <property type="match status" value="1"/>
</dbReference>
<dbReference type="EMBL" id="LBPX01000008">
    <property type="protein sequence ID" value="KKP67871.1"/>
    <property type="molecule type" value="Genomic_DNA"/>
</dbReference>
<reference evidence="2 3" key="1">
    <citation type="journal article" date="2015" name="Nature">
        <title>rRNA introns, odd ribosomes, and small enigmatic genomes across a large radiation of phyla.</title>
        <authorList>
            <person name="Brown C.T."/>
            <person name="Hug L.A."/>
            <person name="Thomas B.C."/>
            <person name="Sharon I."/>
            <person name="Castelle C.J."/>
            <person name="Singh A."/>
            <person name="Wilkins M.J."/>
            <person name="Williams K.H."/>
            <person name="Banfield J.F."/>
        </authorList>
    </citation>
    <scope>NUCLEOTIDE SEQUENCE [LARGE SCALE GENOMIC DNA]</scope>
</reference>
<evidence type="ECO:0000313" key="3">
    <source>
        <dbReference type="Proteomes" id="UP000034127"/>
    </source>
</evidence>
<dbReference type="InterPro" id="IPR011060">
    <property type="entry name" value="RibuloseP-bd_barrel"/>
</dbReference>
<evidence type="ECO:0000313" key="2">
    <source>
        <dbReference type="EMBL" id="KKP67871.1"/>
    </source>
</evidence>
<sequence length="287" mass="31663">MSGNLVVKNNLMFKQIFPKAFPIIGVIHLDPLPGEIGFSKMDSLLDQVKKSVEIFQKSEVDGILIENASDKPHTMTISKAQVSAMSVLVKQAVNQTKVPIGVTCLLLDWEANFAIAKATGAKFVRLNVFVDKVMRDPDTWKTINTNCRGLIDINPLAVKSYRKMLNAEKILLLADIHVKYMIMLEPKKTIDLSAKQAEFYGADAIIVSGNRTGLPTDVKDTVQAKNACNIPVLIGSGLVKRDIPNLLSKADGAIIGTAFEKEEGNIIFSQVNSFMKQVNKLRKNHEK</sequence>
<comment type="caution">
    <text evidence="2">The sequence shown here is derived from an EMBL/GenBank/DDBJ whole genome shotgun (WGS) entry which is preliminary data.</text>
</comment>
<dbReference type="PIRSF" id="PIRSF005956">
    <property type="entry name" value="BtpA"/>
    <property type="match status" value="1"/>
</dbReference>